<feature type="compositionally biased region" description="Pro residues" evidence="1">
    <location>
        <begin position="304"/>
        <end position="320"/>
    </location>
</feature>
<evidence type="ECO:0000313" key="3">
    <source>
        <dbReference type="Proteomes" id="UP000241818"/>
    </source>
</evidence>
<proteinExistence type="predicted"/>
<organism evidence="2 3">
    <name type="scientific">Amorphotheca resinae ATCC 22711</name>
    <dbReference type="NCBI Taxonomy" id="857342"/>
    <lineage>
        <taxon>Eukaryota</taxon>
        <taxon>Fungi</taxon>
        <taxon>Dikarya</taxon>
        <taxon>Ascomycota</taxon>
        <taxon>Pezizomycotina</taxon>
        <taxon>Leotiomycetes</taxon>
        <taxon>Helotiales</taxon>
        <taxon>Amorphothecaceae</taxon>
        <taxon>Amorphotheca</taxon>
    </lineage>
</organism>
<dbReference type="EMBL" id="KZ679017">
    <property type="protein sequence ID" value="PSS08950.1"/>
    <property type="molecule type" value="Genomic_DNA"/>
</dbReference>
<dbReference type="InParanoid" id="A0A2T3ARH1"/>
<reference evidence="2 3" key="1">
    <citation type="journal article" date="2018" name="New Phytol.">
        <title>Comparative genomics and transcriptomics depict ericoid mycorrhizal fungi as versatile saprotrophs and plant mutualists.</title>
        <authorList>
            <person name="Martino E."/>
            <person name="Morin E."/>
            <person name="Grelet G.A."/>
            <person name="Kuo A."/>
            <person name="Kohler A."/>
            <person name="Daghino S."/>
            <person name="Barry K.W."/>
            <person name="Cichocki N."/>
            <person name="Clum A."/>
            <person name="Dockter R.B."/>
            <person name="Hainaut M."/>
            <person name="Kuo R.C."/>
            <person name="LaButti K."/>
            <person name="Lindahl B.D."/>
            <person name="Lindquist E.A."/>
            <person name="Lipzen A."/>
            <person name="Khouja H.R."/>
            <person name="Magnuson J."/>
            <person name="Murat C."/>
            <person name="Ohm R.A."/>
            <person name="Singer S.W."/>
            <person name="Spatafora J.W."/>
            <person name="Wang M."/>
            <person name="Veneault-Fourrey C."/>
            <person name="Henrissat B."/>
            <person name="Grigoriev I.V."/>
            <person name="Martin F.M."/>
            <person name="Perotto S."/>
        </authorList>
    </citation>
    <scope>NUCLEOTIDE SEQUENCE [LARGE SCALE GENOMIC DNA]</scope>
    <source>
        <strain evidence="2 3">ATCC 22711</strain>
    </source>
</reference>
<dbReference type="GeneID" id="36576470"/>
<dbReference type="GO" id="GO:0003677">
    <property type="term" value="F:DNA binding"/>
    <property type="evidence" value="ECO:0007669"/>
    <property type="project" value="TreeGrafter"/>
</dbReference>
<feature type="region of interest" description="Disordered" evidence="1">
    <location>
        <begin position="149"/>
        <end position="168"/>
    </location>
</feature>
<feature type="region of interest" description="Disordered" evidence="1">
    <location>
        <begin position="82"/>
        <end position="127"/>
    </location>
</feature>
<feature type="compositionally biased region" description="Polar residues" evidence="1">
    <location>
        <begin position="269"/>
        <end position="280"/>
    </location>
</feature>
<dbReference type="RefSeq" id="XP_024717248.1">
    <property type="nucleotide sequence ID" value="XM_024868389.1"/>
</dbReference>
<evidence type="ECO:0008006" key="4">
    <source>
        <dbReference type="Google" id="ProtNLM"/>
    </source>
</evidence>
<dbReference type="AlphaFoldDB" id="A0A2T3ARH1"/>
<dbReference type="OrthoDB" id="5572844at2759"/>
<dbReference type="Proteomes" id="UP000241818">
    <property type="component" value="Unassembled WGS sequence"/>
</dbReference>
<accession>A0A2T3ARH1</accession>
<dbReference type="Pfam" id="PF09729">
    <property type="entry name" value="Gti1_Pac2"/>
    <property type="match status" value="1"/>
</dbReference>
<feature type="compositionally biased region" description="Polar residues" evidence="1">
    <location>
        <begin position="385"/>
        <end position="405"/>
    </location>
</feature>
<evidence type="ECO:0000313" key="2">
    <source>
        <dbReference type="EMBL" id="PSS08950.1"/>
    </source>
</evidence>
<gene>
    <name evidence="2" type="ORF">M430DRAFT_53531</name>
</gene>
<name>A0A2T3ARH1_AMORE</name>
<dbReference type="PANTHER" id="PTHR28027">
    <property type="entry name" value="TRANSCRIPTIONAL REGULATOR MIT1"/>
    <property type="match status" value="1"/>
</dbReference>
<feature type="region of interest" description="Disordered" evidence="1">
    <location>
        <begin position="181"/>
        <end position="476"/>
    </location>
</feature>
<feature type="compositionally biased region" description="Basic and acidic residues" evidence="1">
    <location>
        <begin position="458"/>
        <end position="476"/>
    </location>
</feature>
<feature type="compositionally biased region" description="Polar residues" evidence="1">
    <location>
        <begin position="412"/>
        <end position="430"/>
    </location>
</feature>
<dbReference type="PANTHER" id="PTHR28027:SF1">
    <property type="entry name" value="CAMP INDEPENDENT REGULATORY PROTEIN (AFU_ORTHOLOGUE AFUA_3G09640)"/>
    <property type="match status" value="1"/>
</dbReference>
<keyword evidence="3" id="KW-1185">Reference proteome</keyword>
<dbReference type="InterPro" id="IPR018608">
    <property type="entry name" value="Gti1/Pac2"/>
</dbReference>
<feature type="compositionally biased region" description="Pro residues" evidence="1">
    <location>
        <begin position="230"/>
        <end position="240"/>
    </location>
</feature>
<feature type="compositionally biased region" description="Polar residues" evidence="1">
    <location>
        <begin position="323"/>
        <end position="335"/>
    </location>
</feature>
<feature type="compositionally biased region" description="Polar residues" evidence="1">
    <location>
        <begin position="439"/>
        <end position="455"/>
    </location>
</feature>
<evidence type="ECO:0000256" key="1">
    <source>
        <dbReference type="SAM" id="MobiDB-lite"/>
    </source>
</evidence>
<protein>
    <recommendedName>
        <fullName evidence="4">cAMP-independent regulatory protein pac2</fullName>
    </recommendedName>
</protein>
<sequence>MDTYYGHVRTPADAIKLFEACRLGLLPRVQRRLSEKERQSIKSGSVFVWDEREAGMRRWTDGKSWSASRVSGSFLTYREMEGKRGGGQFVPHSSRRGAGKTPDSGRGSDEDQDGDGDGQDGYRYKPDGLMKQSFSITTSTGQHLHLISYYSRPHPNSPELPQPTTDPQLRHIVPVKGMYPESTVHETPAPARAPMQPGPYMQSPHQPPMQAPTGQRAPPPYGYSQGYAWPPSPASTPPFPGHYQGPVYPQALPPPPQHQSPYQQPPGSAHTSPYQNIQQNPHHHPPPPTSMAHGPPQPTAFDRAPPPLSDSSLPPPPPPSQHRGVSNATLQNTMPAYQPNPSPRIAQARIMAEQQAIAQRALQSASMADPRLALPPTSLPPVNGMTRSSTPPHNHVNGQANTPQSPGRGPSPNGTPKPTTNTSQAQSIPSISHLVHATDSVSVMSDNKSNSSRAGSRSPRENGEQRPKDIPHEKLNIRVEDQRAIRVLDKFAF</sequence>